<reference evidence="2" key="1">
    <citation type="submission" date="2021-10" db="EMBL/GenBank/DDBJ databases">
        <title>Tropical sea cucumber genome reveals ecological adaptation and Cuvierian tubules defense mechanism.</title>
        <authorList>
            <person name="Chen T."/>
        </authorList>
    </citation>
    <scope>NUCLEOTIDE SEQUENCE</scope>
    <source>
        <strain evidence="2">Nanhai2018</strain>
        <tissue evidence="2">Muscle</tissue>
    </source>
</reference>
<gene>
    <name evidence="2" type="ORF">HOLleu_08590</name>
</gene>
<feature type="compositionally biased region" description="Basic residues" evidence="1">
    <location>
        <begin position="293"/>
        <end position="302"/>
    </location>
</feature>
<feature type="compositionally biased region" description="Polar residues" evidence="1">
    <location>
        <begin position="340"/>
        <end position="366"/>
    </location>
</feature>
<feature type="compositionally biased region" description="Basic and acidic residues" evidence="1">
    <location>
        <begin position="369"/>
        <end position="393"/>
    </location>
</feature>
<dbReference type="Proteomes" id="UP001152320">
    <property type="component" value="Chromosome 3"/>
</dbReference>
<dbReference type="OrthoDB" id="10644914at2759"/>
<feature type="region of interest" description="Disordered" evidence="1">
    <location>
        <begin position="219"/>
        <end position="262"/>
    </location>
</feature>
<feature type="region of interest" description="Disordered" evidence="1">
    <location>
        <begin position="281"/>
        <end position="319"/>
    </location>
</feature>
<sequence length="414" mass="45776">MPNAVSDTGEKPLFRAVQGLVTFKGIAEMVKGRPDPKECLTSLGIAESIQTVTGFIPIIYDLHDVKLFCSYKKVRGRSSGEGVQVAKKGDEAEKGPLGSAPEGIMWRSPVRKVEGMTSPCDVCIQECSVTLVSAALEVVTSDADDEDSNSDEDKYLYKREEDFWSKRIPKCMNLNPNGNRTVANQSSLSDSFVLPTINDPLSPPSGEGVYPTFKKSRTAGGRLDHFSQGPKRSNGIPLSKSCPTLSRRKGRRKKTTADASDEFAEEIDRKSMSYNIGSELRKELESSSQNNLRQKKRGKGKKVISTQNHSFEHDHCNSTSNLILPDIFTSGASDKDQEEISNSSNAKRSINDAKLTNSHKTSSRSRSPQRHESDRHLPVMFEVDHSDTSHEMDFSPWEGRSPPIRGSDEEVDMS</sequence>
<protein>
    <submittedName>
        <fullName evidence="2">Uncharacterized protein</fullName>
    </submittedName>
</protein>
<evidence type="ECO:0000313" key="3">
    <source>
        <dbReference type="Proteomes" id="UP001152320"/>
    </source>
</evidence>
<feature type="region of interest" description="Disordered" evidence="1">
    <location>
        <begin position="82"/>
        <end position="103"/>
    </location>
</feature>
<keyword evidence="3" id="KW-1185">Reference proteome</keyword>
<feature type="region of interest" description="Disordered" evidence="1">
    <location>
        <begin position="333"/>
        <end position="414"/>
    </location>
</feature>
<evidence type="ECO:0000313" key="2">
    <source>
        <dbReference type="EMBL" id="KAJ8045557.1"/>
    </source>
</evidence>
<dbReference type="EMBL" id="JAIZAY010000003">
    <property type="protein sequence ID" value="KAJ8045557.1"/>
    <property type="molecule type" value="Genomic_DNA"/>
</dbReference>
<accession>A0A9Q1CHN8</accession>
<organism evidence="2 3">
    <name type="scientific">Holothuria leucospilota</name>
    <name type="common">Black long sea cucumber</name>
    <name type="synonym">Mertensiothuria leucospilota</name>
    <dbReference type="NCBI Taxonomy" id="206669"/>
    <lineage>
        <taxon>Eukaryota</taxon>
        <taxon>Metazoa</taxon>
        <taxon>Echinodermata</taxon>
        <taxon>Eleutherozoa</taxon>
        <taxon>Echinozoa</taxon>
        <taxon>Holothuroidea</taxon>
        <taxon>Aspidochirotacea</taxon>
        <taxon>Aspidochirotida</taxon>
        <taxon>Holothuriidae</taxon>
        <taxon>Holothuria</taxon>
    </lineage>
</organism>
<dbReference type="AlphaFoldDB" id="A0A9Q1CHN8"/>
<evidence type="ECO:0000256" key="1">
    <source>
        <dbReference type="SAM" id="MobiDB-lite"/>
    </source>
</evidence>
<proteinExistence type="predicted"/>
<name>A0A9Q1CHN8_HOLLE</name>
<comment type="caution">
    <text evidence="2">The sequence shown here is derived from an EMBL/GenBank/DDBJ whole genome shotgun (WGS) entry which is preliminary data.</text>
</comment>